<dbReference type="EMBL" id="BQNB010016587">
    <property type="protein sequence ID" value="GJT53443.1"/>
    <property type="molecule type" value="Genomic_DNA"/>
</dbReference>
<gene>
    <name evidence="3" type="ORF">Tco_0988497</name>
</gene>
<reference evidence="3" key="2">
    <citation type="submission" date="2022-01" db="EMBL/GenBank/DDBJ databases">
        <authorList>
            <person name="Yamashiro T."/>
            <person name="Shiraishi A."/>
            <person name="Satake H."/>
            <person name="Nakayama K."/>
        </authorList>
    </citation>
    <scope>NUCLEOTIDE SEQUENCE</scope>
</reference>
<organism evidence="3 4">
    <name type="scientific">Tanacetum coccineum</name>
    <dbReference type="NCBI Taxonomy" id="301880"/>
    <lineage>
        <taxon>Eukaryota</taxon>
        <taxon>Viridiplantae</taxon>
        <taxon>Streptophyta</taxon>
        <taxon>Embryophyta</taxon>
        <taxon>Tracheophyta</taxon>
        <taxon>Spermatophyta</taxon>
        <taxon>Magnoliopsida</taxon>
        <taxon>eudicotyledons</taxon>
        <taxon>Gunneridae</taxon>
        <taxon>Pentapetalae</taxon>
        <taxon>asterids</taxon>
        <taxon>campanulids</taxon>
        <taxon>Asterales</taxon>
        <taxon>Asteraceae</taxon>
        <taxon>Asteroideae</taxon>
        <taxon>Anthemideae</taxon>
        <taxon>Anthemidinae</taxon>
        <taxon>Tanacetum</taxon>
    </lineage>
</organism>
<comment type="caution">
    <text evidence="3">The sequence shown here is derived from an EMBL/GenBank/DDBJ whole genome shotgun (WGS) entry which is preliminary data.</text>
</comment>
<feature type="domain" description="Retrotransposon gag" evidence="2">
    <location>
        <begin position="917"/>
        <end position="1007"/>
    </location>
</feature>
<name>A0ABQ5ER55_9ASTR</name>
<feature type="region of interest" description="Disordered" evidence="1">
    <location>
        <begin position="400"/>
        <end position="423"/>
    </location>
</feature>
<keyword evidence="3" id="KW-0548">Nucleotidyltransferase</keyword>
<dbReference type="Proteomes" id="UP001151760">
    <property type="component" value="Unassembled WGS sequence"/>
</dbReference>
<keyword evidence="3" id="KW-0808">Transferase</keyword>
<dbReference type="PANTHER" id="PTHR33067:SF35">
    <property type="entry name" value="ASPARTIC PEPTIDASE DDI1-TYPE DOMAIN-CONTAINING PROTEIN"/>
    <property type="match status" value="1"/>
</dbReference>
<protein>
    <submittedName>
        <fullName evidence="3">Reverse transcriptase domain-containing protein</fullName>
    </submittedName>
</protein>
<dbReference type="PANTHER" id="PTHR33067">
    <property type="entry name" value="RNA-DIRECTED DNA POLYMERASE-RELATED"/>
    <property type="match status" value="1"/>
</dbReference>
<dbReference type="InterPro" id="IPR005162">
    <property type="entry name" value="Retrotrans_gag_dom"/>
</dbReference>
<dbReference type="GO" id="GO:0003964">
    <property type="term" value="F:RNA-directed DNA polymerase activity"/>
    <property type="evidence" value="ECO:0007669"/>
    <property type="project" value="UniProtKB-KW"/>
</dbReference>
<proteinExistence type="predicted"/>
<evidence type="ECO:0000313" key="4">
    <source>
        <dbReference type="Proteomes" id="UP001151760"/>
    </source>
</evidence>
<sequence>MTLELADRLITRPKGVAEDIFVKVGNFHFPSDFVVVDFEADPRNFPVTTRSSLAYPSKIDNDEKEKQEVKNLAESTAKRQTHTNIELLLHHDPSTPMKSVASILPRDVIMIPTFKKIIIWCGFDLECKTNDWKRILYDAPIDKAECFDPDKIDVFLDIKVPTYIEEGYYDSEGDLLYLESLLSDDNTHNLSSDVFFDHEPQHIKNESDHDTLITFSPKNDPLHHEFASGVITISPRIVRKHEVYISRMSLLCGNSSSQSPENFHTIIESLPTSTTLVEDSDSNREEIDIFSGQDDSIPPGIESDFDSEEDIIDNLLNDDPIPEYERLTFDMEPDVPVIKNVYELNEDECFDLGGINPKFSEDSRVRCFVPEDERIEETLTDPEHGEFTIKVPPPLVQKAKPPSQRNYVVHQRDPRHPHIPYPSRMNQEKWKEKDEVQIHKFWQMFKQLHINISLADALILIPKYQKMLKSLLSNKEKLIELANTPLNENFSAFILKKLPEKLGDPGKFLIPCGFSELKCKALADLGASINLMPLSVWKRLGLPELISTQMTLELANRDICTPKGIARDVFVPVEKFTFPADFVIVDYESDPRVSLILGRPFLRTARALIDVHGEEMILRDGNERLTLNMRHDTSSYSTQPCNISQIQVLDGVIHCLLGYLLSFRELPAKGEVTGVCAVDLGKGDGPRVRLLGYRAYFDIKQICVFTHITSPTAHSPDYVPESDPEADPEEDDDEDPEEDPIDYPANGGDDGDDDEVVALPATEQALSAEEKESFETDKSAATPPPQHAYRVTARIFNQLHTYTSMVHQRGNAKLLGYISTSFIITTLSHGHHHFPDPSPPLPSNAPLTTTSIALGPAYEGRESSSADYCSRPAGGLSMADMDVTTRDREIRPLAALNATLNGVDSPNSGTGAEENQRDKATLWNSHVRTVGNGIAYAMTWTELKKKITDKYCPRTEIKKLEVELWELKVKGTDVIGYNQRFQELALLCGRMFPEESDKIEKYVGGLPDMIHGSVVASNPKTMQEATEIQLK</sequence>
<feature type="compositionally biased region" description="Acidic residues" evidence="1">
    <location>
        <begin position="720"/>
        <end position="741"/>
    </location>
</feature>
<dbReference type="SUPFAM" id="SSF50630">
    <property type="entry name" value="Acid proteases"/>
    <property type="match status" value="1"/>
</dbReference>
<keyword evidence="4" id="KW-1185">Reference proteome</keyword>
<dbReference type="Gene3D" id="2.40.70.10">
    <property type="entry name" value="Acid Proteases"/>
    <property type="match status" value="1"/>
</dbReference>
<feature type="compositionally biased region" description="Basic and acidic residues" evidence="1">
    <location>
        <begin position="768"/>
        <end position="778"/>
    </location>
</feature>
<dbReference type="CDD" id="cd00303">
    <property type="entry name" value="retropepsin_like"/>
    <property type="match status" value="1"/>
</dbReference>
<evidence type="ECO:0000259" key="2">
    <source>
        <dbReference type="Pfam" id="PF03732"/>
    </source>
</evidence>
<reference evidence="3" key="1">
    <citation type="journal article" date="2022" name="Int. J. Mol. Sci.">
        <title>Draft Genome of Tanacetum Coccineum: Genomic Comparison of Closely Related Tanacetum-Family Plants.</title>
        <authorList>
            <person name="Yamashiro T."/>
            <person name="Shiraishi A."/>
            <person name="Nakayama K."/>
            <person name="Satake H."/>
        </authorList>
    </citation>
    <scope>NUCLEOTIDE SEQUENCE</scope>
</reference>
<dbReference type="Pfam" id="PF03732">
    <property type="entry name" value="Retrotrans_gag"/>
    <property type="match status" value="1"/>
</dbReference>
<feature type="region of interest" description="Disordered" evidence="1">
    <location>
        <begin position="713"/>
        <end position="786"/>
    </location>
</feature>
<accession>A0ABQ5ER55</accession>
<keyword evidence="3" id="KW-0695">RNA-directed DNA polymerase</keyword>
<evidence type="ECO:0000256" key="1">
    <source>
        <dbReference type="SAM" id="MobiDB-lite"/>
    </source>
</evidence>
<evidence type="ECO:0000313" key="3">
    <source>
        <dbReference type="EMBL" id="GJT53443.1"/>
    </source>
</evidence>
<dbReference type="InterPro" id="IPR021109">
    <property type="entry name" value="Peptidase_aspartic_dom_sf"/>
</dbReference>